<feature type="non-terminal residue" evidence="10">
    <location>
        <position position="240"/>
    </location>
</feature>
<gene>
    <name evidence="10" type="ORF">BDZ90DRAFT_216346</name>
</gene>
<dbReference type="InterPro" id="IPR000086">
    <property type="entry name" value="NUDIX_hydrolase_dom"/>
</dbReference>
<evidence type="ECO:0000256" key="8">
    <source>
        <dbReference type="ARBA" id="ARBA00023211"/>
    </source>
</evidence>
<dbReference type="GO" id="GO:0000290">
    <property type="term" value="P:deadenylation-dependent decapping of nuclear-transcribed mRNA"/>
    <property type="evidence" value="ECO:0007669"/>
    <property type="project" value="InterPro"/>
</dbReference>
<dbReference type="InterPro" id="IPR015797">
    <property type="entry name" value="NUDIX_hydrolase-like_dom_sf"/>
</dbReference>
<dbReference type="Pfam" id="PF05026">
    <property type="entry name" value="DCP2"/>
    <property type="match status" value="1"/>
</dbReference>
<keyword evidence="7" id="KW-0694">RNA-binding</keyword>
<dbReference type="Gene3D" id="3.90.79.10">
    <property type="entry name" value="Nucleoside Triphosphate Pyrophosphohydrolase"/>
    <property type="match status" value="1"/>
</dbReference>
<dbReference type="SUPFAM" id="SSF55811">
    <property type="entry name" value="Nudix"/>
    <property type="match status" value="1"/>
</dbReference>
<dbReference type="GO" id="GO:0140933">
    <property type="term" value="F:5'-(N(7)-methylguanosine 5'-triphospho)-[mRNA] hydrolase activity"/>
    <property type="evidence" value="ECO:0007669"/>
    <property type="project" value="InterPro"/>
</dbReference>
<dbReference type="RefSeq" id="XP_025365264.1">
    <property type="nucleotide sequence ID" value="XM_025504265.1"/>
</dbReference>
<evidence type="ECO:0000256" key="3">
    <source>
        <dbReference type="ARBA" id="ARBA00005279"/>
    </source>
</evidence>
<evidence type="ECO:0000256" key="4">
    <source>
        <dbReference type="ARBA" id="ARBA00022490"/>
    </source>
</evidence>
<dbReference type="PROSITE" id="PS00893">
    <property type="entry name" value="NUDIX_BOX"/>
    <property type="match status" value="1"/>
</dbReference>
<evidence type="ECO:0000256" key="1">
    <source>
        <dbReference type="ARBA" id="ARBA00001936"/>
    </source>
</evidence>
<name>A0A316UZK0_9BASI</name>
<dbReference type="InterPro" id="IPR036189">
    <property type="entry name" value="DCP2_BoxA_sf"/>
</dbReference>
<dbReference type="InterPro" id="IPR007722">
    <property type="entry name" value="DCP2_BoxA"/>
</dbReference>
<dbReference type="Pfam" id="PF00293">
    <property type="entry name" value="NUDIX"/>
    <property type="match status" value="1"/>
</dbReference>
<dbReference type="Proteomes" id="UP000245884">
    <property type="component" value="Unassembled WGS sequence"/>
</dbReference>
<organism evidence="10 11">
    <name type="scientific">Jaminaea rosea</name>
    <dbReference type="NCBI Taxonomy" id="1569628"/>
    <lineage>
        <taxon>Eukaryota</taxon>
        <taxon>Fungi</taxon>
        <taxon>Dikarya</taxon>
        <taxon>Basidiomycota</taxon>
        <taxon>Ustilaginomycotina</taxon>
        <taxon>Exobasidiomycetes</taxon>
        <taxon>Microstromatales</taxon>
        <taxon>Microstromatales incertae sedis</taxon>
        <taxon>Jaminaea</taxon>
    </lineage>
</organism>
<dbReference type="AlphaFoldDB" id="A0A316UZK0"/>
<dbReference type="SMART" id="SM01125">
    <property type="entry name" value="DCP2"/>
    <property type="match status" value="1"/>
</dbReference>
<reference evidence="10 11" key="1">
    <citation type="journal article" date="2018" name="Mol. Biol. Evol.">
        <title>Broad Genomic Sampling Reveals a Smut Pathogenic Ancestry of the Fungal Clade Ustilaginomycotina.</title>
        <authorList>
            <person name="Kijpornyongpan T."/>
            <person name="Mondo S.J."/>
            <person name="Barry K."/>
            <person name="Sandor L."/>
            <person name="Lee J."/>
            <person name="Lipzen A."/>
            <person name="Pangilinan J."/>
            <person name="LaButti K."/>
            <person name="Hainaut M."/>
            <person name="Henrissat B."/>
            <person name="Grigoriev I.V."/>
            <person name="Spatafora J.W."/>
            <person name="Aime M.C."/>
        </authorList>
    </citation>
    <scope>NUCLEOTIDE SEQUENCE [LARGE SCALE GENOMIC DNA]</scope>
    <source>
        <strain evidence="10 11">MCA 5214</strain>
    </source>
</reference>
<feature type="domain" description="Nudix hydrolase" evidence="9">
    <location>
        <begin position="97"/>
        <end position="229"/>
    </location>
</feature>
<dbReference type="CDD" id="cd03672">
    <property type="entry name" value="NUDIX_Dcp2p_Nudt20"/>
    <property type="match status" value="1"/>
</dbReference>
<evidence type="ECO:0000259" key="9">
    <source>
        <dbReference type="PROSITE" id="PS51462"/>
    </source>
</evidence>
<dbReference type="PANTHER" id="PTHR23114:SF17">
    <property type="entry name" value="M7GPPPN-MRNA HYDROLASE"/>
    <property type="match status" value="1"/>
</dbReference>
<evidence type="ECO:0000256" key="2">
    <source>
        <dbReference type="ARBA" id="ARBA00004496"/>
    </source>
</evidence>
<dbReference type="SUPFAM" id="SSF140586">
    <property type="entry name" value="Dcp2 domain-like"/>
    <property type="match status" value="1"/>
</dbReference>
<keyword evidence="5" id="KW-0479">Metal-binding</keyword>
<evidence type="ECO:0000256" key="5">
    <source>
        <dbReference type="ARBA" id="ARBA00022723"/>
    </source>
</evidence>
<dbReference type="STRING" id="1569628.A0A316UZK0"/>
<comment type="similarity">
    <text evidence="3">Belongs to the Nudix hydrolase family. DCP2 subfamily.</text>
</comment>
<evidence type="ECO:0000313" key="10">
    <source>
        <dbReference type="EMBL" id="PWN30652.1"/>
    </source>
</evidence>
<proteinExistence type="inferred from homology"/>
<dbReference type="InterPro" id="IPR044099">
    <property type="entry name" value="Dcp2_NUDIX"/>
</dbReference>
<evidence type="ECO:0000256" key="7">
    <source>
        <dbReference type="ARBA" id="ARBA00022884"/>
    </source>
</evidence>
<evidence type="ECO:0000256" key="6">
    <source>
        <dbReference type="ARBA" id="ARBA00022801"/>
    </source>
</evidence>
<accession>A0A316UZK0</accession>
<keyword evidence="6" id="KW-0378">Hydrolase</keyword>
<dbReference type="Gene3D" id="1.10.10.1050">
    <property type="entry name" value="Dcp2, box A domain"/>
    <property type="match status" value="1"/>
</dbReference>
<dbReference type="PROSITE" id="PS51462">
    <property type="entry name" value="NUDIX"/>
    <property type="match status" value="1"/>
</dbReference>
<dbReference type="GO" id="GO:0003723">
    <property type="term" value="F:RNA binding"/>
    <property type="evidence" value="ECO:0007669"/>
    <property type="project" value="UniProtKB-KW"/>
</dbReference>
<dbReference type="GeneID" id="37026088"/>
<keyword evidence="8" id="KW-0464">Manganese</keyword>
<dbReference type="InterPro" id="IPR020084">
    <property type="entry name" value="NUDIX_hydrolase_CS"/>
</dbReference>
<dbReference type="GO" id="GO:0000184">
    <property type="term" value="P:nuclear-transcribed mRNA catabolic process, nonsense-mediated decay"/>
    <property type="evidence" value="ECO:0007669"/>
    <property type="project" value="InterPro"/>
</dbReference>
<keyword evidence="11" id="KW-1185">Reference proteome</keyword>
<dbReference type="GO" id="GO:0030145">
    <property type="term" value="F:manganese ion binding"/>
    <property type="evidence" value="ECO:0007669"/>
    <property type="project" value="InterPro"/>
</dbReference>
<dbReference type="FunFam" id="3.90.79.10:FF:000003">
    <property type="entry name" value="M7GpppN-mRNA hydrolase isoform 2"/>
    <property type="match status" value="1"/>
</dbReference>
<protein>
    <submittedName>
        <fullName evidence="10">DCP2-domain-containing protein</fullName>
    </submittedName>
</protein>
<dbReference type="OrthoDB" id="18996at2759"/>
<keyword evidence="4" id="KW-0963">Cytoplasm</keyword>
<evidence type="ECO:0000313" key="11">
    <source>
        <dbReference type="Proteomes" id="UP000245884"/>
    </source>
</evidence>
<dbReference type="EMBL" id="KZ819662">
    <property type="protein sequence ID" value="PWN30652.1"/>
    <property type="molecule type" value="Genomic_DNA"/>
</dbReference>
<comment type="cofactor">
    <cofactor evidence="1">
        <name>Mn(2+)</name>
        <dbReference type="ChEBI" id="CHEBI:29035"/>
    </cofactor>
</comment>
<sequence length="240" mass="27285">MSSWASLSFVEVLEDLSSRFIVNLPSEELQRIERICFQVEQAHWFYEDFLRPLNPSLPSLNLRKFSIYILQTASLSDLGGTTYGLEAAFDEFLKYKTRVPVCGAVLLCDDWKSCLLVKGWKSSASWGFPKGKINQNEPPRDCAVRETYEETGFDCSHLLKPDSEDWMELNVREQKMRLYIVPGVKKDTIFETQTRKEISKIAWFKLADLPTWKQSKAAGGGGLASANASSKFYLVTPFIG</sequence>
<comment type="subcellular location">
    <subcellularLocation>
        <location evidence="2">Cytoplasm</location>
    </subcellularLocation>
</comment>
<dbReference type="PANTHER" id="PTHR23114">
    <property type="entry name" value="M7GPPPN-MRNA HYDROLASE"/>
    <property type="match status" value="1"/>
</dbReference>
<dbReference type="GO" id="GO:0000932">
    <property type="term" value="C:P-body"/>
    <property type="evidence" value="ECO:0007669"/>
    <property type="project" value="TreeGrafter"/>
</dbReference>